<feature type="compositionally biased region" description="Basic and acidic residues" evidence="17">
    <location>
        <begin position="214"/>
        <end position="231"/>
    </location>
</feature>
<evidence type="ECO:0000256" key="8">
    <source>
        <dbReference type="ARBA" id="ARBA00022786"/>
    </source>
</evidence>
<evidence type="ECO:0000256" key="15">
    <source>
        <dbReference type="RuleBase" id="RU365038"/>
    </source>
</evidence>
<dbReference type="GO" id="GO:0006325">
    <property type="term" value="P:chromatin organization"/>
    <property type="evidence" value="ECO:0007669"/>
    <property type="project" value="UniProtKB-KW"/>
</dbReference>
<keyword evidence="12 15" id="KW-0539">Nucleus</keyword>
<keyword evidence="6 15" id="KW-0479">Metal-binding</keyword>
<evidence type="ECO:0000256" key="6">
    <source>
        <dbReference type="ARBA" id="ARBA00022723"/>
    </source>
</evidence>
<dbReference type="Pfam" id="PF00097">
    <property type="entry name" value="zf-C3HC4"/>
    <property type="match status" value="1"/>
</dbReference>
<comment type="similarity">
    <text evidence="4 15">Belongs to the BRE1 family.</text>
</comment>
<evidence type="ECO:0000256" key="17">
    <source>
        <dbReference type="SAM" id="MobiDB-lite"/>
    </source>
</evidence>
<keyword evidence="9 15" id="KW-0862">Zinc</keyword>
<evidence type="ECO:0000256" key="11">
    <source>
        <dbReference type="ARBA" id="ARBA00023054"/>
    </source>
</evidence>
<dbReference type="GO" id="GO:0033503">
    <property type="term" value="C:HULC complex"/>
    <property type="evidence" value="ECO:0007669"/>
    <property type="project" value="TreeGrafter"/>
</dbReference>
<feature type="coiled-coil region" evidence="16">
    <location>
        <begin position="322"/>
        <end position="420"/>
    </location>
</feature>
<evidence type="ECO:0000256" key="16">
    <source>
        <dbReference type="SAM" id="Coils"/>
    </source>
</evidence>
<protein>
    <recommendedName>
        <fullName evidence="15">E3 ubiquitin protein ligase</fullName>
        <ecNumber evidence="15">2.3.2.27</ecNumber>
    </recommendedName>
</protein>
<dbReference type="EMBL" id="JANIEX010000403">
    <property type="protein sequence ID" value="KAJ3567584.1"/>
    <property type="molecule type" value="Genomic_DNA"/>
</dbReference>
<evidence type="ECO:0000256" key="3">
    <source>
        <dbReference type="ARBA" id="ARBA00004906"/>
    </source>
</evidence>
<keyword evidence="8 15" id="KW-0833">Ubl conjugation pathway</keyword>
<sequence>MLHDSRKRPHVDDESDISSSKKRAMASGSGSPQPNGVHHNSDEPTLDNLEQFRKEAIYRRMRHYSAENDRNHLRIAELERRKNTCEAGYAAIVACWTQLIETIRLLVRPEDLPEEDIVSSQEMFDLTRCLPDKSELSSELEKRANATQRLVAKFMHLDDKINRFYQVAALQSEVATLRSRLKESEEEREHIRIQLTVAENRFERARSKTVQALEARKAKSGKSEGTEELEQKPSSPSQSVTPPPNPVVNGIHDHPYEVSALQEQVKYREAKIIELDRLVAILRDQNAALEAEVRMKEQGVHIYDNPAYKDVVQFALKMDLDLAEKYKLLAILEEDVKRLTQEKHNITDDFLRTMDKRDQDFHAALQKRDADNARLREQRDQFTAELNERRYKDAAKASALDQYRTLIESRSERIAQLEMDLNRCKAHLAAHTGNKNLLLTYLHGDDPSRQRWEILEEQLRQAQHHVTAMRQTMSSYEADVQQSMQQHIQMSQKILELTEELERYRAFLGSDPSADVGELKKLLKEKEDELEKHRLLETQRLEAEKTLYSELEKITSAWETLDQQVKSKVFDLAALEERLSRSQMEKAKSDNKYYATVRDKEALENEKKQKEKLYEKQGTAVASLSEAKRNLESQIGLLNQEYTAQKKLLESMGDHIRATEKSRTEFFAKAEMERGRSEALRHVHKEIEKSFAEVKKQELRQLEDSLIRAKKDVERQAARMKEAATTTPGSSDLENLKSILKCSTCRINFRSTVITKCMHTFCKDCVEKRIQTRQRKCPACNIAFAQSEVQQIWFQ</sequence>
<dbReference type="GO" id="GO:0016567">
    <property type="term" value="P:protein ubiquitination"/>
    <property type="evidence" value="ECO:0007669"/>
    <property type="project" value="UniProtKB-UniRule"/>
</dbReference>
<evidence type="ECO:0000256" key="9">
    <source>
        <dbReference type="ARBA" id="ARBA00022833"/>
    </source>
</evidence>
<feature type="coiled-coil region" evidence="16">
    <location>
        <begin position="167"/>
        <end position="201"/>
    </location>
</feature>
<dbReference type="GO" id="GO:0008270">
    <property type="term" value="F:zinc ion binding"/>
    <property type="evidence" value="ECO:0007669"/>
    <property type="project" value="UniProtKB-KW"/>
</dbReference>
<dbReference type="PANTHER" id="PTHR23163">
    <property type="entry name" value="RING FINGER PROTEIN-RELATED"/>
    <property type="match status" value="1"/>
</dbReference>
<dbReference type="GO" id="GO:0061630">
    <property type="term" value="F:ubiquitin protein ligase activity"/>
    <property type="evidence" value="ECO:0007669"/>
    <property type="project" value="UniProtKB-EC"/>
</dbReference>
<feature type="coiled-coil region" evidence="16">
    <location>
        <begin position="692"/>
        <end position="723"/>
    </location>
</feature>
<dbReference type="PROSITE" id="PS50089">
    <property type="entry name" value="ZF_RING_2"/>
    <property type="match status" value="1"/>
</dbReference>
<dbReference type="CDD" id="cd16499">
    <property type="entry name" value="RING-HC_Bre1-like"/>
    <property type="match status" value="1"/>
</dbReference>
<comment type="pathway">
    <text evidence="3 15">Protein modification; protein ubiquitination.</text>
</comment>
<evidence type="ECO:0000256" key="2">
    <source>
        <dbReference type="ARBA" id="ARBA00004123"/>
    </source>
</evidence>
<dbReference type="GO" id="GO:0005634">
    <property type="term" value="C:nucleus"/>
    <property type="evidence" value="ECO:0007669"/>
    <property type="project" value="UniProtKB-SubCell"/>
</dbReference>
<dbReference type="InterPro" id="IPR001841">
    <property type="entry name" value="Znf_RING"/>
</dbReference>
<evidence type="ECO:0000256" key="5">
    <source>
        <dbReference type="ARBA" id="ARBA00022679"/>
    </source>
</evidence>
<dbReference type="PROSITE" id="PS00518">
    <property type="entry name" value="ZF_RING_1"/>
    <property type="match status" value="1"/>
</dbReference>
<evidence type="ECO:0000313" key="20">
    <source>
        <dbReference type="Proteomes" id="UP001213000"/>
    </source>
</evidence>
<dbReference type="SMART" id="SM00184">
    <property type="entry name" value="RING"/>
    <property type="match status" value="1"/>
</dbReference>
<comment type="function">
    <text evidence="13">E3 ubiquitin-protein ligase that mediates monoubiquitination of histone H2B to form H2BK123ub1. H2BK123ub1 gives a specific tag for epigenetic transcriptional activation and is also a prerequisite for H3K4me and H3K79me formation.</text>
</comment>
<comment type="caution">
    <text evidence="19">The sequence shown here is derived from an EMBL/GenBank/DDBJ whole genome shotgun (WGS) entry which is preliminary data.</text>
</comment>
<dbReference type="PANTHER" id="PTHR23163:SF0">
    <property type="entry name" value="E3 UBIQUITIN-PROTEIN LIGASE BRE1"/>
    <property type="match status" value="1"/>
</dbReference>
<dbReference type="InterPro" id="IPR018957">
    <property type="entry name" value="Znf_C3HC4_RING-type"/>
</dbReference>
<feature type="region of interest" description="Disordered" evidence="17">
    <location>
        <begin position="1"/>
        <end position="47"/>
    </location>
</feature>
<comment type="subcellular location">
    <subcellularLocation>
        <location evidence="2 15">Nucleus</location>
    </subcellularLocation>
</comment>
<evidence type="ECO:0000256" key="7">
    <source>
        <dbReference type="ARBA" id="ARBA00022771"/>
    </source>
</evidence>
<dbReference type="Proteomes" id="UP001213000">
    <property type="component" value="Unassembled WGS sequence"/>
</dbReference>
<keyword evidence="11 15" id="KW-0175">Coiled coil</keyword>
<keyword evidence="10 15" id="KW-0156">Chromatin regulator</keyword>
<dbReference type="InterPro" id="IPR013956">
    <property type="entry name" value="E3_ubiquit_lig_Bre1"/>
</dbReference>
<keyword evidence="5 15" id="KW-0808">Transferase</keyword>
<evidence type="ECO:0000256" key="12">
    <source>
        <dbReference type="ARBA" id="ARBA00023242"/>
    </source>
</evidence>
<evidence type="ECO:0000256" key="14">
    <source>
        <dbReference type="PROSITE-ProRule" id="PRU00175"/>
    </source>
</evidence>
<name>A0AAD5VRA4_9AGAR</name>
<dbReference type="EC" id="2.3.2.27" evidence="15"/>
<dbReference type="InterPro" id="IPR058643">
    <property type="entry name" value="BRE1-like_CC"/>
</dbReference>
<dbReference type="Pfam" id="PF08647">
    <property type="entry name" value="BRE1"/>
    <property type="match status" value="1"/>
</dbReference>
<comment type="catalytic activity">
    <reaction evidence="1 15">
        <text>S-ubiquitinyl-[E2 ubiquitin-conjugating enzyme]-L-cysteine + [acceptor protein]-L-lysine = [E2 ubiquitin-conjugating enzyme]-L-cysteine + N(6)-ubiquitinyl-[acceptor protein]-L-lysine.</text>
        <dbReference type="EC" id="2.3.2.27"/>
    </reaction>
</comment>
<feature type="domain" description="RING-type" evidence="18">
    <location>
        <begin position="742"/>
        <end position="781"/>
    </location>
</feature>
<proteinExistence type="inferred from homology"/>
<dbReference type="AlphaFoldDB" id="A0AAD5VRA4"/>
<evidence type="ECO:0000256" key="1">
    <source>
        <dbReference type="ARBA" id="ARBA00000900"/>
    </source>
</evidence>
<evidence type="ECO:0000313" key="19">
    <source>
        <dbReference type="EMBL" id="KAJ3567584.1"/>
    </source>
</evidence>
<keyword evidence="7 14" id="KW-0863">Zinc-finger</keyword>
<keyword evidence="20" id="KW-1185">Reference proteome</keyword>
<dbReference type="InterPro" id="IPR017907">
    <property type="entry name" value="Znf_RING_CS"/>
</dbReference>
<gene>
    <name evidence="19" type="ORF">NP233_g6273</name>
</gene>
<evidence type="ECO:0000256" key="13">
    <source>
        <dbReference type="ARBA" id="ARBA00059679"/>
    </source>
</evidence>
<dbReference type="SUPFAM" id="SSF57850">
    <property type="entry name" value="RING/U-box"/>
    <property type="match status" value="1"/>
</dbReference>
<evidence type="ECO:0000259" key="18">
    <source>
        <dbReference type="PROSITE" id="PS50089"/>
    </source>
</evidence>
<accession>A0AAD5VRA4</accession>
<organism evidence="19 20">
    <name type="scientific">Leucocoprinus birnbaumii</name>
    <dbReference type="NCBI Taxonomy" id="56174"/>
    <lineage>
        <taxon>Eukaryota</taxon>
        <taxon>Fungi</taxon>
        <taxon>Dikarya</taxon>
        <taxon>Basidiomycota</taxon>
        <taxon>Agaricomycotina</taxon>
        <taxon>Agaricomycetes</taxon>
        <taxon>Agaricomycetidae</taxon>
        <taxon>Agaricales</taxon>
        <taxon>Agaricineae</taxon>
        <taxon>Agaricaceae</taxon>
        <taxon>Leucocoprinus</taxon>
    </lineage>
</organism>
<dbReference type="InterPro" id="IPR013083">
    <property type="entry name" value="Znf_RING/FYVE/PHD"/>
</dbReference>
<dbReference type="Pfam" id="PF26095">
    <property type="entry name" value="CC_Bre1"/>
    <property type="match status" value="1"/>
</dbReference>
<evidence type="ECO:0000256" key="4">
    <source>
        <dbReference type="ARBA" id="ARBA00005555"/>
    </source>
</evidence>
<reference evidence="19" key="1">
    <citation type="submission" date="2022-07" db="EMBL/GenBank/DDBJ databases">
        <title>Genome Sequence of Leucocoprinus birnbaumii.</title>
        <authorList>
            <person name="Buettner E."/>
        </authorList>
    </citation>
    <scope>NUCLEOTIDE SEQUENCE</scope>
    <source>
        <strain evidence="19">VT141</strain>
    </source>
</reference>
<evidence type="ECO:0000256" key="10">
    <source>
        <dbReference type="ARBA" id="ARBA00022853"/>
    </source>
</evidence>
<feature type="coiled-coil region" evidence="16">
    <location>
        <begin position="572"/>
        <end position="641"/>
    </location>
</feature>
<dbReference type="Gene3D" id="3.30.40.10">
    <property type="entry name" value="Zinc/RING finger domain, C3HC4 (zinc finger)"/>
    <property type="match status" value="1"/>
</dbReference>
<feature type="region of interest" description="Disordered" evidence="17">
    <location>
        <begin position="211"/>
        <end position="251"/>
    </location>
</feature>